<keyword evidence="1" id="KW-0238">DNA-binding</keyword>
<protein>
    <submittedName>
        <fullName evidence="6">MYB DNA binding protein (Tbf1)</fullName>
    </submittedName>
</protein>
<feature type="region of interest" description="Disordered" evidence="4">
    <location>
        <begin position="1"/>
        <end position="68"/>
    </location>
</feature>
<feature type="domain" description="HTH myb-type" evidence="5">
    <location>
        <begin position="572"/>
        <end position="624"/>
    </location>
</feature>
<dbReference type="GeneID" id="28845741"/>
<dbReference type="EMBL" id="LSBJ02000001">
    <property type="protein sequence ID" value="OAQ60992.1"/>
    <property type="molecule type" value="Genomic_DNA"/>
</dbReference>
<evidence type="ECO:0000256" key="4">
    <source>
        <dbReference type="SAM" id="MobiDB-lite"/>
    </source>
</evidence>
<dbReference type="GO" id="GO:0003691">
    <property type="term" value="F:double-stranded telomeric DNA binding"/>
    <property type="evidence" value="ECO:0007669"/>
    <property type="project" value="TreeGrafter"/>
</dbReference>
<dbReference type="FunFam" id="1.10.10.60:FF:000137">
    <property type="entry name" value="MYB DNA binding protein"/>
    <property type="match status" value="1"/>
</dbReference>
<keyword evidence="2" id="KW-0539">Nucleus</keyword>
<dbReference type="SUPFAM" id="SSF46689">
    <property type="entry name" value="Homeodomain-like"/>
    <property type="match status" value="1"/>
</dbReference>
<feature type="region of interest" description="Disordered" evidence="4">
    <location>
        <begin position="516"/>
        <end position="542"/>
    </location>
</feature>
<keyword evidence="3" id="KW-0131">Cell cycle</keyword>
<dbReference type="InterPro" id="IPR017930">
    <property type="entry name" value="Myb_dom"/>
</dbReference>
<dbReference type="PROSITE" id="PS51294">
    <property type="entry name" value="HTH_MYB"/>
    <property type="match status" value="1"/>
</dbReference>
<feature type="compositionally biased region" description="Pro residues" evidence="4">
    <location>
        <begin position="521"/>
        <end position="532"/>
    </location>
</feature>
<feature type="compositionally biased region" description="Low complexity" evidence="4">
    <location>
        <begin position="710"/>
        <end position="725"/>
    </location>
</feature>
<feature type="compositionally biased region" description="Low complexity" evidence="4">
    <location>
        <begin position="427"/>
        <end position="438"/>
    </location>
</feature>
<dbReference type="AlphaFoldDB" id="A0A179F6G6"/>
<dbReference type="InterPro" id="IPR013867">
    <property type="entry name" value="Telomere_rpt-bd_fac_dimer_dom"/>
</dbReference>
<gene>
    <name evidence="6" type="ORF">VFPPC_02021</name>
</gene>
<feature type="compositionally biased region" description="Basic and acidic residues" evidence="4">
    <location>
        <begin position="658"/>
        <end position="673"/>
    </location>
</feature>
<dbReference type="CDD" id="cd11660">
    <property type="entry name" value="SANT_TRF"/>
    <property type="match status" value="1"/>
</dbReference>
<dbReference type="OrthoDB" id="3366990at2759"/>
<dbReference type="PANTHER" id="PTHR47807">
    <property type="entry name" value="PROTEIN TBF1"/>
    <property type="match status" value="1"/>
</dbReference>
<evidence type="ECO:0000259" key="5">
    <source>
        <dbReference type="PROSITE" id="PS51294"/>
    </source>
</evidence>
<dbReference type="Gene3D" id="1.10.10.60">
    <property type="entry name" value="Homeodomain-like"/>
    <property type="match status" value="1"/>
</dbReference>
<name>A0A179F6G6_METCM</name>
<dbReference type="InterPro" id="IPR001005">
    <property type="entry name" value="SANT/Myb"/>
</dbReference>
<proteinExistence type="predicted"/>
<evidence type="ECO:0000256" key="3">
    <source>
        <dbReference type="ARBA" id="ARBA00023306"/>
    </source>
</evidence>
<dbReference type="PANTHER" id="PTHR47807:SF1">
    <property type="entry name" value="PROTEIN TBF1"/>
    <property type="match status" value="1"/>
</dbReference>
<dbReference type="STRING" id="1380566.A0A179F6G6"/>
<dbReference type="InterPro" id="IPR052833">
    <property type="entry name" value="Telomeric_DNA-bd_trans-reg"/>
</dbReference>
<evidence type="ECO:0000313" key="6">
    <source>
        <dbReference type="EMBL" id="OAQ60992.1"/>
    </source>
</evidence>
<dbReference type="InterPro" id="IPR009057">
    <property type="entry name" value="Homeodomain-like_sf"/>
</dbReference>
<feature type="compositionally biased region" description="Low complexity" evidence="4">
    <location>
        <begin position="769"/>
        <end position="843"/>
    </location>
</feature>
<dbReference type="KEGG" id="pchm:VFPPC_02021"/>
<accession>A0A179F6G6</accession>
<evidence type="ECO:0000313" key="7">
    <source>
        <dbReference type="Proteomes" id="UP000078397"/>
    </source>
</evidence>
<feature type="region of interest" description="Disordered" evidence="4">
    <location>
        <begin position="427"/>
        <end position="447"/>
    </location>
</feature>
<feature type="region of interest" description="Disordered" evidence="4">
    <location>
        <begin position="710"/>
        <end position="753"/>
    </location>
</feature>
<dbReference type="GO" id="GO:0042803">
    <property type="term" value="F:protein homodimerization activity"/>
    <property type="evidence" value="ECO:0007669"/>
    <property type="project" value="InterPro"/>
</dbReference>
<feature type="compositionally biased region" description="Pro residues" evidence="4">
    <location>
        <begin position="912"/>
        <end position="944"/>
    </location>
</feature>
<sequence>MAESALAAASAVPAATDIKQENDPTGLEGLDFALPPELASKRPFEDVSTTTAAPEAKRAKTETETEEASLEDGLALLVQNALSNVGDLVDQFTSGNHSLPEPPASDPMELDTAIPLPEPPIVLATFASDPQKYIRDANVHALGNLALSLLLILVQPPFEDTIKLVRGSASQHQQSYRKLKGSFEHVRELYSTGPVLSADQLELRDFDSRTFIELANLAQLGSWLVDGTPKALSEADENFLAMFQCQLSDLPAGMTELYLGIKTQRAIEFLVEKEPEKPSEEVIGEVLTQGLEDALKEQHGGGELTTADQSFVSSVQTRKETLQGEVKEQSEPAALRDKHPAEDLLRSYLEYAADRLKSLTDLGSRLGVTIELSSGEPQPEVIEDASGEADLDLDDLSSFFEKTASGLVQNALAGLSEEPPEAIPAAGGEAAAQASNAENKTETAPAHTNGKIDLMTDYKELEALVAESTSNYVKTTLHGLSPVPYQPTVPTSTTESMAAQLPYLTQLQHHQAQHPYYTYTQPPPEPQQPPAPGENLPPNQTFPSAILYDKARQAALSKSSAHTRREGLHSTRRPWTQEEEKALMAGLDMVKGPHWSQILTLFGQNGTISDILKDRTQVQLKDKARNLKLFFLKTNSEMPYYLQAVTGELKTRAPTQAARKEAEERARLNSEEDQAKLQGIMALAGGLQHPPHGRTSASPASAVGSGVVTPAQAAQAHAASAPAQHHVGHQGHGAGQAGHATTMPRPLVTPASQIRPGVQTNSQQLLHSVAQAQAQAHARPQAQLPPQVPRPQGQPQHQQQLQHQHQQQQQRQPHPQPTPQHTQPQPQAQQAQPTQQHQAQQPTRTPPTPQAAPNAQAQTNTAAAQQQQHHPPAATTSTNASTPATAAATAPPQPTASATPVQPPQAAQPVKQTPPVPTPSPAPPTPQTPSLPQASPPQAAPKPDGPTNQEQDDNAAEAALLEGLQAVVAQSLASS</sequence>
<dbReference type="GO" id="GO:0010833">
    <property type="term" value="P:telomere maintenance via telomere lengthening"/>
    <property type="evidence" value="ECO:0007669"/>
    <property type="project" value="TreeGrafter"/>
</dbReference>
<feature type="compositionally biased region" description="Low complexity" evidence="4">
    <location>
        <begin position="1"/>
        <end position="15"/>
    </location>
</feature>
<dbReference type="RefSeq" id="XP_018138801.1">
    <property type="nucleotide sequence ID" value="XM_018281747.1"/>
</dbReference>
<organism evidence="6 7">
    <name type="scientific">Pochonia chlamydosporia 170</name>
    <dbReference type="NCBI Taxonomy" id="1380566"/>
    <lineage>
        <taxon>Eukaryota</taxon>
        <taxon>Fungi</taxon>
        <taxon>Dikarya</taxon>
        <taxon>Ascomycota</taxon>
        <taxon>Pezizomycotina</taxon>
        <taxon>Sordariomycetes</taxon>
        <taxon>Hypocreomycetidae</taxon>
        <taxon>Hypocreales</taxon>
        <taxon>Clavicipitaceae</taxon>
        <taxon>Pochonia</taxon>
    </lineage>
</organism>
<reference evidence="6 7" key="1">
    <citation type="journal article" date="2016" name="PLoS Pathog.">
        <title>Biosynthesis of antibiotic leucinostatins in bio-control fungus Purpureocillium lilacinum and their inhibition on phytophthora revealed by genome mining.</title>
        <authorList>
            <person name="Wang G."/>
            <person name="Liu Z."/>
            <person name="Lin R."/>
            <person name="Li E."/>
            <person name="Mao Z."/>
            <person name="Ling J."/>
            <person name="Yang Y."/>
            <person name="Yin W.B."/>
            <person name="Xie B."/>
        </authorList>
    </citation>
    <scope>NUCLEOTIDE SEQUENCE [LARGE SCALE GENOMIC DNA]</scope>
    <source>
        <strain evidence="6">170</strain>
    </source>
</reference>
<feature type="region of interest" description="Disordered" evidence="4">
    <location>
        <begin position="769"/>
        <end position="961"/>
    </location>
</feature>
<dbReference type="Proteomes" id="UP000078397">
    <property type="component" value="Unassembled WGS sequence"/>
</dbReference>
<evidence type="ECO:0000256" key="1">
    <source>
        <dbReference type="ARBA" id="ARBA00023125"/>
    </source>
</evidence>
<dbReference type="Pfam" id="PF08558">
    <property type="entry name" value="TRF"/>
    <property type="match status" value="1"/>
</dbReference>
<keyword evidence="7" id="KW-1185">Reference proteome</keyword>
<comment type="caution">
    <text evidence="6">The sequence shown here is derived from an EMBL/GenBank/DDBJ whole genome shotgun (WGS) entry which is preliminary data.</text>
</comment>
<evidence type="ECO:0000256" key="2">
    <source>
        <dbReference type="ARBA" id="ARBA00023242"/>
    </source>
</evidence>
<dbReference type="SMART" id="SM00717">
    <property type="entry name" value="SANT"/>
    <property type="match status" value="1"/>
</dbReference>
<feature type="region of interest" description="Disordered" evidence="4">
    <location>
        <begin position="653"/>
        <end position="673"/>
    </location>
</feature>
<feature type="compositionally biased region" description="Low complexity" evidence="4">
    <location>
        <begin position="851"/>
        <end position="911"/>
    </location>
</feature>